<dbReference type="GO" id="GO:0055052">
    <property type="term" value="C:ATP-binding cassette (ABC) transporter complex, substrate-binding subunit-containing"/>
    <property type="evidence" value="ECO:0007669"/>
    <property type="project" value="TreeGrafter"/>
</dbReference>
<dbReference type="PANTHER" id="PTHR30061">
    <property type="entry name" value="MALTOSE-BINDING PERIPLASMIC PROTEIN"/>
    <property type="match status" value="1"/>
</dbReference>
<dbReference type="GO" id="GO:0015768">
    <property type="term" value="P:maltose transport"/>
    <property type="evidence" value="ECO:0007669"/>
    <property type="project" value="TreeGrafter"/>
</dbReference>
<dbReference type="Pfam" id="PF01547">
    <property type="entry name" value="SBP_bac_1"/>
    <property type="match status" value="1"/>
</dbReference>
<accession>A0A7V3ZZH5</accession>
<dbReference type="InterPro" id="IPR006059">
    <property type="entry name" value="SBP"/>
</dbReference>
<dbReference type="PANTHER" id="PTHR30061:SF50">
    <property type="entry name" value="MALTOSE_MALTODEXTRIN-BINDING PERIPLASMIC PROTEIN"/>
    <property type="match status" value="1"/>
</dbReference>
<proteinExistence type="inferred from homology"/>
<comment type="caution">
    <text evidence="4">The sequence shown here is derived from an EMBL/GenBank/DDBJ whole genome shotgun (WGS) entry which is preliminary data.</text>
</comment>
<sequence>MRGFLLLILASGLISSGCVRKQARQANKLVIWESYNDEEHAVFTQIVEKFKAQNPDIEIEIQRIPFDGMEQKVLTALASKTTPDIARVDYAFVAKLADKNAILPIEEEEIADIKDKLIRAALYSNFYKGKFYGVPDQTTCIALFYNKKIFKAKGIKNPPKTWNEFVEIGKKLTDGKIYGFGMHNSLWWTFPFFFSFGAKFMSDDLKTCLLDSPEAIEAFTFKVDLYRKHKIEGGAWQAGAINPDAGFRNGKYAMIFNGPWSIKSLQEAGIDFGVALVPEGPAGSATTIGGTNLVIFHKETKPLAMKFIKFLLSPEVQAFWANELGQIPLRYDAIPMVDTLKHPYLKVFIEQMKYAVPRPPLPNYTDIELTFNGEMEAALSGQKSPEQALKDATKRVNEKILKEEL</sequence>
<keyword evidence="2" id="KW-0813">Transport</keyword>
<evidence type="ECO:0000256" key="2">
    <source>
        <dbReference type="ARBA" id="ARBA00022448"/>
    </source>
</evidence>
<evidence type="ECO:0000313" key="4">
    <source>
        <dbReference type="EMBL" id="HGL18261.1"/>
    </source>
</evidence>
<dbReference type="SUPFAM" id="SSF53850">
    <property type="entry name" value="Periplasmic binding protein-like II"/>
    <property type="match status" value="1"/>
</dbReference>
<keyword evidence="3" id="KW-0732">Signal</keyword>
<dbReference type="CDD" id="cd14748">
    <property type="entry name" value="PBP2_UgpB"/>
    <property type="match status" value="1"/>
</dbReference>
<protein>
    <submittedName>
        <fullName evidence="4">ABC transporter substrate-binding protein</fullName>
    </submittedName>
</protein>
<dbReference type="PROSITE" id="PS51257">
    <property type="entry name" value="PROKAR_LIPOPROTEIN"/>
    <property type="match status" value="1"/>
</dbReference>
<name>A0A7V3ZZH5_UNCW3</name>
<dbReference type="Gene3D" id="3.40.190.10">
    <property type="entry name" value="Periplasmic binding protein-like II"/>
    <property type="match status" value="2"/>
</dbReference>
<organism evidence="4">
    <name type="scientific">candidate division WOR-3 bacterium</name>
    <dbReference type="NCBI Taxonomy" id="2052148"/>
    <lineage>
        <taxon>Bacteria</taxon>
        <taxon>Bacteria division WOR-3</taxon>
    </lineage>
</organism>
<dbReference type="AlphaFoldDB" id="A0A7V3ZZH5"/>
<comment type="similarity">
    <text evidence="1">Belongs to the bacterial solute-binding protein 1 family.</text>
</comment>
<evidence type="ECO:0000256" key="3">
    <source>
        <dbReference type="ARBA" id="ARBA00022729"/>
    </source>
</evidence>
<dbReference type="GO" id="GO:0042956">
    <property type="term" value="P:maltodextrin transmembrane transport"/>
    <property type="evidence" value="ECO:0007669"/>
    <property type="project" value="TreeGrafter"/>
</dbReference>
<dbReference type="EMBL" id="DTDJ01000048">
    <property type="protein sequence ID" value="HGL18261.1"/>
    <property type="molecule type" value="Genomic_DNA"/>
</dbReference>
<reference evidence="4" key="1">
    <citation type="journal article" date="2020" name="mSystems">
        <title>Genome- and Community-Level Interaction Insights into Carbon Utilization and Element Cycling Functions of Hydrothermarchaeota in Hydrothermal Sediment.</title>
        <authorList>
            <person name="Zhou Z."/>
            <person name="Liu Y."/>
            <person name="Xu W."/>
            <person name="Pan J."/>
            <person name="Luo Z.H."/>
            <person name="Li M."/>
        </authorList>
    </citation>
    <scope>NUCLEOTIDE SEQUENCE [LARGE SCALE GENOMIC DNA]</scope>
    <source>
        <strain evidence="4">SpSt-69</strain>
    </source>
</reference>
<gene>
    <name evidence="4" type="ORF">ENU66_08045</name>
</gene>
<evidence type="ECO:0000256" key="1">
    <source>
        <dbReference type="ARBA" id="ARBA00008520"/>
    </source>
</evidence>
<dbReference type="GO" id="GO:1901982">
    <property type="term" value="F:maltose binding"/>
    <property type="evidence" value="ECO:0007669"/>
    <property type="project" value="TreeGrafter"/>
</dbReference>